<evidence type="ECO:0000313" key="9">
    <source>
        <dbReference type="EMBL" id="KJY48952.1"/>
    </source>
</evidence>
<feature type="transmembrane region" description="Helical" evidence="8">
    <location>
        <begin position="208"/>
        <end position="226"/>
    </location>
</feature>
<keyword evidence="5 8" id="KW-1133">Transmembrane helix</keyword>
<keyword evidence="3 7" id="KW-0813">Transport</keyword>
<dbReference type="InterPro" id="IPR000425">
    <property type="entry name" value="MIP"/>
</dbReference>
<organism evidence="9 10">
    <name type="scientific">Bombilactobacillus mellis</name>
    <dbReference type="NCBI Taxonomy" id="1218508"/>
    <lineage>
        <taxon>Bacteria</taxon>
        <taxon>Bacillati</taxon>
        <taxon>Bacillota</taxon>
        <taxon>Bacilli</taxon>
        <taxon>Lactobacillales</taxon>
        <taxon>Lactobacillaceae</taxon>
        <taxon>Bombilactobacillus</taxon>
    </lineage>
</organism>
<evidence type="ECO:0000256" key="5">
    <source>
        <dbReference type="ARBA" id="ARBA00022989"/>
    </source>
</evidence>
<dbReference type="PATRIC" id="fig|1218508.4.peg.791"/>
<dbReference type="PANTHER" id="PTHR43829">
    <property type="entry name" value="AQUAPORIN OR AQUAGLYCEROPORIN RELATED"/>
    <property type="match status" value="1"/>
</dbReference>
<gene>
    <name evidence="9" type="ORF">JG29_07730</name>
</gene>
<keyword evidence="6 8" id="KW-0472">Membrane</keyword>
<evidence type="ECO:0000256" key="2">
    <source>
        <dbReference type="ARBA" id="ARBA00006175"/>
    </source>
</evidence>
<dbReference type="SUPFAM" id="SSF81338">
    <property type="entry name" value="Aquaporin-like"/>
    <property type="match status" value="1"/>
</dbReference>
<reference evidence="9 10" key="1">
    <citation type="submission" date="2014-12" db="EMBL/GenBank/DDBJ databases">
        <title>Comparative genomics of the lactic acid bacteria isolated from the honey bee gut.</title>
        <authorList>
            <person name="Ellegaard K.M."/>
            <person name="Tamarit D."/>
            <person name="Javelind E."/>
            <person name="Olofsson T."/>
            <person name="Andersson S.G."/>
            <person name="Vasquez A."/>
        </authorList>
    </citation>
    <scope>NUCLEOTIDE SEQUENCE [LARGE SCALE GENOMIC DNA]</scope>
    <source>
        <strain evidence="9 10">Hon2</strain>
    </source>
</reference>
<feature type="transmembrane region" description="Helical" evidence="8">
    <location>
        <begin position="37"/>
        <end position="55"/>
    </location>
</feature>
<name>A0A0F4KQN2_9LACO</name>
<dbReference type="AlphaFoldDB" id="A0A0F4KQN2"/>
<dbReference type="STRING" id="1218508.JG29_07730"/>
<dbReference type="PRINTS" id="PR00783">
    <property type="entry name" value="MINTRINSICP"/>
</dbReference>
<comment type="subcellular location">
    <subcellularLocation>
        <location evidence="1">Membrane</location>
        <topology evidence="1">Multi-pass membrane protein</topology>
    </subcellularLocation>
</comment>
<comment type="caution">
    <text evidence="9">The sequence shown here is derived from an EMBL/GenBank/DDBJ whole genome shotgun (WGS) entry which is preliminary data.</text>
</comment>
<dbReference type="Gene3D" id="1.20.1080.10">
    <property type="entry name" value="Glycerol uptake facilitator protein"/>
    <property type="match status" value="1"/>
</dbReference>
<dbReference type="PANTHER" id="PTHR43829:SF9">
    <property type="entry name" value="AQUAPORIN-9"/>
    <property type="match status" value="1"/>
</dbReference>
<dbReference type="OrthoDB" id="9807293at2"/>
<dbReference type="Pfam" id="PF00230">
    <property type="entry name" value="MIP"/>
    <property type="match status" value="1"/>
</dbReference>
<evidence type="ECO:0000256" key="8">
    <source>
        <dbReference type="SAM" id="Phobius"/>
    </source>
</evidence>
<feature type="transmembrane region" description="Helical" evidence="8">
    <location>
        <begin position="160"/>
        <end position="181"/>
    </location>
</feature>
<sequence length="231" mass="24953">MKGFIGEFLGTAIMIILGVGSSAGTNLNKTYAQKSNWNFVTISWGLAVTMGVYVAGELGSLGHLNPAVTIPYAIFGLFPWSQVIPYILGQFAGAFVGAILVLLQFWPHFQTTDHNEVGIFATQPAITAPIFNFISEIIATFSFIFILLNLGNFTTGLKPMIVGLVILVVGNSLGTTTGFALNPARDWGPRLVYTLFNIPHKTTANWQYSWVPMLGPIIGSILATALKSCLH</sequence>
<evidence type="ECO:0000256" key="7">
    <source>
        <dbReference type="RuleBase" id="RU000477"/>
    </source>
</evidence>
<evidence type="ECO:0000256" key="1">
    <source>
        <dbReference type="ARBA" id="ARBA00004141"/>
    </source>
</evidence>
<dbReference type="InterPro" id="IPR050363">
    <property type="entry name" value="MIP/Aquaporin"/>
</dbReference>
<dbReference type="RefSeq" id="WP_045922619.1">
    <property type="nucleotide sequence ID" value="NZ_JBHTHW010000003.1"/>
</dbReference>
<dbReference type="EMBL" id="JXBZ01000007">
    <property type="protein sequence ID" value="KJY48952.1"/>
    <property type="molecule type" value="Genomic_DNA"/>
</dbReference>
<dbReference type="GO" id="GO:0005886">
    <property type="term" value="C:plasma membrane"/>
    <property type="evidence" value="ECO:0007669"/>
    <property type="project" value="TreeGrafter"/>
</dbReference>
<evidence type="ECO:0000313" key="10">
    <source>
        <dbReference type="Proteomes" id="UP000033695"/>
    </source>
</evidence>
<feature type="transmembrane region" description="Helical" evidence="8">
    <location>
        <begin position="126"/>
        <end position="148"/>
    </location>
</feature>
<dbReference type="Proteomes" id="UP000033695">
    <property type="component" value="Unassembled WGS sequence"/>
</dbReference>
<keyword evidence="10" id="KW-1185">Reference proteome</keyword>
<keyword evidence="4 7" id="KW-0812">Transmembrane</keyword>
<dbReference type="GO" id="GO:0015254">
    <property type="term" value="F:glycerol channel activity"/>
    <property type="evidence" value="ECO:0007669"/>
    <property type="project" value="TreeGrafter"/>
</dbReference>
<evidence type="ECO:0000256" key="6">
    <source>
        <dbReference type="ARBA" id="ARBA00023136"/>
    </source>
</evidence>
<dbReference type="InterPro" id="IPR023271">
    <property type="entry name" value="Aquaporin-like"/>
</dbReference>
<feature type="transmembrane region" description="Helical" evidence="8">
    <location>
        <begin position="6"/>
        <end position="25"/>
    </location>
</feature>
<proteinExistence type="inferred from homology"/>
<dbReference type="HOGENOM" id="CLU_020019_9_2_9"/>
<protein>
    <submittedName>
        <fullName evidence="9">Glycerol uptake facilitator protein PduF</fullName>
    </submittedName>
</protein>
<accession>A0A0F4KQN2</accession>
<comment type="similarity">
    <text evidence="2 7">Belongs to the MIP/aquaporin (TC 1.A.8) family.</text>
</comment>
<evidence type="ECO:0000256" key="4">
    <source>
        <dbReference type="ARBA" id="ARBA00022692"/>
    </source>
</evidence>
<feature type="transmembrane region" description="Helical" evidence="8">
    <location>
        <begin position="87"/>
        <end position="106"/>
    </location>
</feature>
<evidence type="ECO:0000256" key="3">
    <source>
        <dbReference type="ARBA" id="ARBA00022448"/>
    </source>
</evidence>